<keyword evidence="1" id="KW-0472">Membrane</keyword>
<proteinExistence type="predicted"/>
<comment type="caution">
    <text evidence="2">The sequence shown here is derived from an EMBL/GenBank/DDBJ whole genome shotgun (WGS) entry which is preliminary data.</text>
</comment>
<feature type="transmembrane region" description="Helical" evidence="1">
    <location>
        <begin position="36"/>
        <end position="55"/>
    </location>
</feature>
<keyword evidence="1" id="KW-0812">Transmembrane</keyword>
<protein>
    <submittedName>
        <fullName evidence="2">5-bromo-4-chloroindolyl phosphate hydrolysis family protein</fullName>
    </submittedName>
</protein>
<dbReference type="Pfam" id="PF10112">
    <property type="entry name" value="Halogen_Hydrol"/>
    <property type="match status" value="1"/>
</dbReference>
<evidence type="ECO:0000313" key="3">
    <source>
        <dbReference type="Proteomes" id="UP001341444"/>
    </source>
</evidence>
<organism evidence="2 3">
    <name type="scientific">Heyndrickxia acidicola</name>
    <dbReference type="NCBI Taxonomy" id="209389"/>
    <lineage>
        <taxon>Bacteria</taxon>
        <taxon>Bacillati</taxon>
        <taxon>Bacillota</taxon>
        <taxon>Bacilli</taxon>
        <taxon>Bacillales</taxon>
        <taxon>Bacillaceae</taxon>
        <taxon>Heyndrickxia</taxon>
    </lineage>
</organism>
<evidence type="ECO:0000313" key="2">
    <source>
        <dbReference type="EMBL" id="MED1205263.1"/>
    </source>
</evidence>
<dbReference type="InterPro" id="IPR018770">
    <property type="entry name" value="ChloroindolylP_hydrolase"/>
</dbReference>
<accession>A0ABU6MLM3</accession>
<dbReference type="Proteomes" id="UP001341444">
    <property type="component" value="Unassembled WGS sequence"/>
</dbReference>
<keyword evidence="1" id="KW-1133">Transmembrane helix</keyword>
<dbReference type="EMBL" id="JARMAB010000030">
    <property type="protein sequence ID" value="MED1205263.1"/>
    <property type="molecule type" value="Genomic_DNA"/>
</dbReference>
<sequence length="219" mass="25902">MINPFLSFFIRAAAAVPVMAIVWMICFFLYSQGAMLASLIAAIAGIAVSYIAKWVTVRKWVKKHGLTRKDYAYIYRNLKESRKKIKRLQKLFFRVRNIKAFKQIFDLNRLVSKIYSIVKKDPKRFFQAEKFFFYHLDSIVELSEKYTFLLAQPVKNDKLYHNLYETRDTLEELTESLENDLYHILSDDIGHLEFELDVAKHSLKTMTHPHLEDKRSPIK</sequence>
<gene>
    <name evidence="2" type="ORF">P4T90_19625</name>
</gene>
<dbReference type="RefSeq" id="WP_157090577.1">
    <property type="nucleotide sequence ID" value="NZ_JARMAB010000030.1"/>
</dbReference>
<evidence type="ECO:0000256" key="1">
    <source>
        <dbReference type="SAM" id="Phobius"/>
    </source>
</evidence>
<keyword evidence="3" id="KW-1185">Reference proteome</keyword>
<name>A0ABU6MLM3_9BACI</name>
<feature type="transmembrane region" description="Helical" evidence="1">
    <location>
        <begin position="12"/>
        <end position="30"/>
    </location>
</feature>
<reference evidence="2 3" key="1">
    <citation type="submission" date="2023-03" db="EMBL/GenBank/DDBJ databases">
        <title>Bacillus Genome Sequencing.</title>
        <authorList>
            <person name="Dunlap C."/>
        </authorList>
    </citation>
    <scope>NUCLEOTIDE SEQUENCE [LARGE SCALE GENOMIC DNA]</scope>
    <source>
        <strain evidence="2 3">B-23453</strain>
    </source>
</reference>